<gene>
    <name evidence="1" type="ORF">RSSM_04925</name>
</gene>
<evidence type="ECO:0000313" key="2">
    <source>
        <dbReference type="Proteomes" id="UP000011885"/>
    </source>
</evidence>
<protein>
    <submittedName>
        <fullName evidence="1">Uncharacterized protein</fullName>
    </submittedName>
</protein>
<evidence type="ECO:0000313" key="1">
    <source>
        <dbReference type="EMBL" id="EMI53585.1"/>
    </source>
</evidence>
<reference evidence="1 2" key="1">
    <citation type="journal article" date="2013" name="Mar. Genomics">
        <title>Expression of sulfatases in Rhodopirellula baltica and the diversity of sulfatases in the genus Rhodopirellula.</title>
        <authorList>
            <person name="Wegner C.E."/>
            <person name="Richter-Heitmann T."/>
            <person name="Klindworth A."/>
            <person name="Klockow C."/>
            <person name="Richter M."/>
            <person name="Achstetter T."/>
            <person name="Glockner F.O."/>
            <person name="Harder J."/>
        </authorList>
    </citation>
    <scope>NUCLEOTIDE SEQUENCE [LARGE SCALE GENOMIC DNA]</scope>
    <source>
        <strain evidence="1 2">SM41</strain>
    </source>
</reference>
<sequence length="56" mass="6309">MKAPHPGPPPELSRPAAEDLFPKTAFYETFFPFFPDFRPGKKPIHSGEVVNLEAVR</sequence>
<dbReference type="Proteomes" id="UP000011885">
    <property type="component" value="Unassembled WGS sequence"/>
</dbReference>
<name>M5TWN3_9BACT</name>
<dbReference type="AlphaFoldDB" id="M5TWN3"/>
<dbReference type="PATRIC" id="fig|1263870.3.peg.5209"/>
<comment type="caution">
    <text evidence="1">The sequence shown here is derived from an EMBL/GenBank/DDBJ whole genome shotgun (WGS) entry which is preliminary data.</text>
</comment>
<accession>M5TWN3</accession>
<dbReference type="EMBL" id="ANOH01000341">
    <property type="protein sequence ID" value="EMI53585.1"/>
    <property type="molecule type" value="Genomic_DNA"/>
</dbReference>
<keyword evidence="2" id="KW-1185">Reference proteome</keyword>
<proteinExistence type="predicted"/>
<organism evidence="1 2">
    <name type="scientific">Rhodopirellula sallentina SM41</name>
    <dbReference type="NCBI Taxonomy" id="1263870"/>
    <lineage>
        <taxon>Bacteria</taxon>
        <taxon>Pseudomonadati</taxon>
        <taxon>Planctomycetota</taxon>
        <taxon>Planctomycetia</taxon>
        <taxon>Pirellulales</taxon>
        <taxon>Pirellulaceae</taxon>
        <taxon>Rhodopirellula</taxon>
    </lineage>
</organism>